<organism evidence="2 3">
    <name type="scientific">Dunaliella salina</name>
    <name type="common">Green alga</name>
    <name type="synonym">Protococcus salinus</name>
    <dbReference type="NCBI Taxonomy" id="3046"/>
    <lineage>
        <taxon>Eukaryota</taxon>
        <taxon>Viridiplantae</taxon>
        <taxon>Chlorophyta</taxon>
        <taxon>core chlorophytes</taxon>
        <taxon>Chlorophyceae</taxon>
        <taxon>CS clade</taxon>
        <taxon>Chlamydomonadales</taxon>
        <taxon>Dunaliellaceae</taxon>
        <taxon>Dunaliella</taxon>
    </lineage>
</organism>
<feature type="compositionally biased region" description="Acidic residues" evidence="1">
    <location>
        <begin position="51"/>
        <end position="60"/>
    </location>
</feature>
<protein>
    <submittedName>
        <fullName evidence="2">Uncharacterized protein</fullName>
    </submittedName>
</protein>
<feature type="compositionally biased region" description="Basic residues" evidence="1">
    <location>
        <begin position="32"/>
        <end position="42"/>
    </location>
</feature>
<keyword evidence="3" id="KW-1185">Reference proteome</keyword>
<sequence>MDVDFDDSEDDAQRDQELSDDDPDWDPYEKKNKGKRKGRGSSRGRSAAASSEDEEDEDGVMSEGGYSTGYTTGEDEDSGGEEMFGQDALDPLALLEDMEREAGEAGDLGARQPYQVLRAQRRAAARAQRLA</sequence>
<evidence type="ECO:0000313" key="2">
    <source>
        <dbReference type="EMBL" id="KAF5843526.1"/>
    </source>
</evidence>
<feature type="compositionally biased region" description="Low complexity" evidence="1">
    <location>
        <begin position="63"/>
        <end position="72"/>
    </location>
</feature>
<accession>A0ABQ7H9J2</accession>
<dbReference type="EMBL" id="MU069441">
    <property type="protein sequence ID" value="KAF5843526.1"/>
    <property type="molecule type" value="Genomic_DNA"/>
</dbReference>
<comment type="caution">
    <text evidence="2">The sequence shown here is derived from an EMBL/GenBank/DDBJ whole genome shotgun (WGS) entry which is preliminary data.</text>
</comment>
<feature type="non-terminal residue" evidence="2">
    <location>
        <position position="131"/>
    </location>
</feature>
<evidence type="ECO:0000313" key="3">
    <source>
        <dbReference type="Proteomes" id="UP000815325"/>
    </source>
</evidence>
<gene>
    <name evidence="2" type="ORF">DUNSADRAFT_14442</name>
</gene>
<feature type="region of interest" description="Disordered" evidence="1">
    <location>
        <begin position="1"/>
        <end position="87"/>
    </location>
</feature>
<name>A0ABQ7H9J2_DUNSA</name>
<feature type="compositionally biased region" description="Acidic residues" evidence="1">
    <location>
        <begin position="1"/>
        <end position="10"/>
    </location>
</feature>
<dbReference type="Proteomes" id="UP000815325">
    <property type="component" value="Unassembled WGS sequence"/>
</dbReference>
<reference evidence="2" key="1">
    <citation type="submission" date="2017-08" db="EMBL/GenBank/DDBJ databases">
        <authorList>
            <person name="Polle J.E."/>
            <person name="Barry K."/>
            <person name="Cushman J."/>
            <person name="Schmutz J."/>
            <person name="Tran D."/>
            <person name="Hathwaick L.T."/>
            <person name="Yim W.C."/>
            <person name="Jenkins J."/>
            <person name="Mckie-Krisberg Z.M."/>
            <person name="Prochnik S."/>
            <person name="Lindquist E."/>
            <person name="Dockter R.B."/>
            <person name="Adam C."/>
            <person name="Molina H."/>
            <person name="Bunkerborg J."/>
            <person name="Jin E."/>
            <person name="Buchheim M."/>
            <person name="Magnuson J."/>
        </authorList>
    </citation>
    <scope>NUCLEOTIDE SEQUENCE</scope>
    <source>
        <strain evidence="2">CCAP 19/18</strain>
    </source>
</reference>
<evidence type="ECO:0000256" key="1">
    <source>
        <dbReference type="SAM" id="MobiDB-lite"/>
    </source>
</evidence>
<proteinExistence type="predicted"/>